<proteinExistence type="predicted"/>
<protein>
    <submittedName>
        <fullName evidence="2">Uncharacterized protein</fullName>
    </submittedName>
</protein>
<name>A0A450T1F0_9GAMM</name>
<sequence>MRFVRVRAKNKNPKVWFRKDKAYPGGRGSCRARVEGCNRARVFSARQEPRPPVGTCEKSYFGSHPPYAQKLRLHRAILLSGHFLFFLYAFHAAISIRYWFAIDIAIRYRYRSYPACSIASSDIDSDSERTTTPVAAWLRYVIRIPSINPESDKSHKLITR</sequence>
<accession>A0A450T1F0</accession>
<evidence type="ECO:0000313" key="2">
    <source>
        <dbReference type="EMBL" id="VFJ60293.1"/>
    </source>
</evidence>
<keyword evidence="1" id="KW-1133">Transmembrane helix</keyword>
<feature type="transmembrane region" description="Helical" evidence="1">
    <location>
        <begin position="76"/>
        <end position="100"/>
    </location>
</feature>
<reference evidence="2" key="1">
    <citation type="submission" date="2019-02" db="EMBL/GenBank/DDBJ databases">
        <authorList>
            <person name="Gruber-Vodicka R. H."/>
            <person name="Seah K. B. B."/>
        </authorList>
    </citation>
    <scope>NUCLEOTIDE SEQUENCE</scope>
    <source>
        <strain evidence="2">BECK_BZ163</strain>
    </source>
</reference>
<keyword evidence="1" id="KW-0812">Transmembrane</keyword>
<keyword evidence="1" id="KW-0472">Membrane</keyword>
<dbReference type="AlphaFoldDB" id="A0A450T1F0"/>
<gene>
    <name evidence="2" type="ORF">BECKFM1743A_GA0114220_102603</name>
</gene>
<evidence type="ECO:0000256" key="1">
    <source>
        <dbReference type="SAM" id="Phobius"/>
    </source>
</evidence>
<organism evidence="2">
    <name type="scientific">Candidatus Kentrum sp. FM</name>
    <dbReference type="NCBI Taxonomy" id="2126340"/>
    <lineage>
        <taxon>Bacteria</taxon>
        <taxon>Pseudomonadati</taxon>
        <taxon>Pseudomonadota</taxon>
        <taxon>Gammaproteobacteria</taxon>
        <taxon>Candidatus Kentrum</taxon>
    </lineage>
</organism>
<dbReference type="EMBL" id="CAADEZ010000260">
    <property type="protein sequence ID" value="VFJ60293.1"/>
    <property type="molecule type" value="Genomic_DNA"/>
</dbReference>